<dbReference type="Gene3D" id="1.10.10.60">
    <property type="entry name" value="Homeodomain-like"/>
    <property type="match status" value="2"/>
</dbReference>
<proteinExistence type="predicted"/>
<dbReference type="PROSITE" id="PS00041">
    <property type="entry name" value="HTH_ARAC_FAMILY_1"/>
    <property type="match status" value="1"/>
</dbReference>
<dbReference type="Pfam" id="PF02311">
    <property type="entry name" value="AraC_binding"/>
    <property type="match status" value="1"/>
</dbReference>
<feature type="domain" description="HTH araC/xylS-type" evidence="4">
    <location>
        <begin position="176"/>
        <end position="274"/>
    </location>
</feature>
<dbReference type="SMART" id="SM00342">
    <property type="entry name" value="HTH_ARAC"/>
    <property type="match status" value="1"/>
</dbReference>
<keyword evidence="6" id="KW-1185">Reference proteome</keyword>
<dbReference type="RefSeq" id="WP_161700382.1">
    <property type="nucleotide sequence ID" value="NZ_JAAAMU010000009.1"/>
</dbReference>
<dbReference type="PRINTS" id="PR00032">
    <property type="entry name" value="HTHARAC"/>
</dbReference>
<protein>
    <submittedName>
        <fullName evidence="5">Helix-turn-helix domain-containing protein</fullName>
    </submittedName>
</protein>
<dbReference type="GO" id="GO:0003700">
    <property type="term" value="F:DNA-binding transcription factor activity"/>
    <property type="evidence" value="ECO:0007669"/>
    <property type="project" value="InterPro"/>
</dbReference>
<dbReference type="Gene3D" id="2.60.120.280">
    <property type="entry name" value="Regulatory protein AraC"/>
    <property type="match status" value="1"/>
</dbReference>
<evidence type="ECO:0000313" key="6">
    <source>
        <dbReference type="Proteomes" id="UP000558113"/>
    </source>
</evidence>
<keyword evidence="1" id="KW-0805">Transcription regulation</keyword>
<keyword evidence="3" id="KW-0804">Transcription</keyword>
<organism evidence="5 6">
    <name type="scientific">Paenibacillus sacheonensis</name>
    <dbReference type="NCBI Taxonomy" id="742054"/>
    <lineage>
        <taxon>Bacteria</taxon>
        <taxon>Bacillati</taxon>
        <taxon>Bacillota</taxon>
        <taxon>Bacilli</taxon>
        <taxon>Bacillales</taxon>
        <taxon>Paenibacillaceae</taxon>
        <taxon>Paenibacillus</taxon>
    </lineage>
</organism>
<dbReference type="InterPro" id="IPR018062">
    <property type="entry name" value="HTH_AraC-typ_CS"/>
</dbReference>
<evidence type="ECO:0000256" key="3">
    <source>
        <dbReference type="ARBA" id="ARBA00023163"/>
    </source>
</evidence>
<evidence type="ECO:0000256" key="1">
    <source>
        <dbReference type="ARBA" id="ARBA00023015"/>
    </source>
</evidence>
<dbReference type="InterPro" id="IPR020449">
    <property type="entry name" value="Tscrpt_reg_AraC-type_HTH"/>
</dbReference>
<dbReference type="InterPro" id="IPR037923">
    <property type="entry name" value="HTH-like"/>
</dbReference>
<accession>A0A7X4YSW3</accession>
<dbReference type="InterPro" id="IPR018060">
    <property type="entry name" value="HTH_AraC"/>
</dbReference>
<name>A0A7X4YSW3_9BACL</name>
<evidence type="ECO:0000256" key="2">
    <source>
        <dbReference type="ARBA" id="ARBA00023125"/>
    </source>
</evidence>
<dbReference type="InterPro" id="IPR009057">
    <property type="entry name" value="Homeodomain-like_sf"/>
</dbReference>
<dbReference type="PANTHER" id="PTHR43280:SF2">
    <property type="entry name" value="HTH-TYPE TRANSCRIPTIONAL REGULATOR EXSA"/>
    <property type="match status" value="1"/>
</dbReference>
<dbReference type="EMBL" id="JAAAMU010000009">
    <property type="protein sequence ID" value="NBC70934.1"/>
    <property type="molecule type" value="Genomic_DNA"/>
</dbReference>
<keyword evidence="2" id="KW-0238">DNA-binding</keyword>
<evidence type="ECO:0000313" key="5">
    <source>
        <dbReference type="EMBL" id="NBC70934.1"/>
    </source>
</evidence>
<dbReference type="PANTHER" id="PTHR43280">
    <property type="entry name" value="ARAC-FAMILY TRANSCRIPTIONAL REGULATOR"/>
    <property type="match status" value="1"/>
</dbReference>
<dbReference type="SUPFAM" id="SSF46689">
    <property type="entry name" value="Homeodomain-like"/>
    <property type="match status" value="2"/>
</dbReference>
<dbReference type="Proteomes" id="UP000558113">
    <property type="component" value="Unassembled WGS sequence"/>
</dbReference>
<gene>
    <name evidence="5" type="ORF">GT003_18185</name>
</gene>
<dbReference type="SUPFAM" id="SSF51215">
    <property type="entry name" value="Regulatory protein AraC"/>
    <property type="match status" value="1"/>
</dbReference>
<dbReference type="AlphaFoldDB" id="A0A7X4YSW3"/>
<dbReference type="PROSITE" id="PS01124">
    <property type="entry name" value="HTH_ARAC_FAMILY_2"/>
    <property type="match status" value="1"/>
</dbReference>
<dbReference type="InterPro" id="IPR003313">
    <property type="entry name" value="AraC-bd"/>
</dbReference>
<dbReference type="OrthoDB" id="9813413at2"/>
<evidence type="ECO:0000259" key="4">
    <source>
        <dbReference type="PROSITE" id="PS01124"/>
    </source>
</evidence>
<comment type="caution">
    <text evidence="5">The sequence shown here is derived from an EMBL/GenBank/DDBJ whole genome shotgun (WGS) entry which is preliminary data.</text>
</comment>
<dbReference type="GO" id="GO:0043565">
    <property type="term" value="F:sequence-specific DNA binding"/>
    <property type="evidence" value="ECO:0007669"/>
    <property type="project" value="InterPro"/>
</dbReference>
<dbReference type="Pfam" id="PF12833">
    <property type="entry name" value="HTH_18"/>
    <property type="match status" value="1"/>
</dbReference>
<sequence length="282" mass="31718">MYEARYVAKPDFDRFPGYPIAIGHIFEETGHLVNGTLYPPLMYNLHLVVRGRGWLKTENETLELLPGTGFLCSPHQVQRFGSDSREPWEVWWILFGGEGLQAMFGDKSMGDVWVFSFEEHERLEGLIRELWRLAGLSSVPSVPKKAALLYEIIAEVMLGAGDLNAPSTRSLEQNMRRTAEYMRTNCSKRLPLGKLAAFSGLSPAYFSRSFHEAMGVPPLVYLNEQRIELSKQMLITTTKPVKQIALEAGFAKPSYFIERFRLAAGMTPTAYRAGFTGGNAEV</sequence>
<reference evidence="5 6" key="1">
    <citation type="submission" date="2020-01" db="EMBL/GenBank/DDBJ databases">
        <title>Paenibacillus soybeanensis sp. nov. isolated from the nodules of soybean (Glycine max(L.) Merr).</title>
        <authorList>
            <person name="Wang H."/>
        </authorList>
    </citation>
    <scope>NUCLEOTIDE SEQUENCE [LARGE SCALE GENOMIC DNA]</scope>
    <source>
        <strain evidence="5 6">DSM 23054</strain>
    </source>
</reference>